<dbReference type="RefSeq" id="WP_260903191.1">
    <property type="nucleotide sequence ID" value="NZ_JAOCZP010000003.1"/>
</dbReference>
<organism evidence="5 6">
    <name type="scientific">Chelativorans salis</name>
    <dbReference type="NCBI Taxonomy" id="2978478"/>
    <lineage>
        <taxon>Bacteria</taxon>
        <taxon>Pseudomonadati</taxon>
        <taxon>Pseudomonadota</taxon>
        <taxon>Alphaproteobacteria</taxon>
        <taxon>Hyphomicrobiales</taxon>
        <taxon>Phyllobacteriaceae</taxon>
        <taxon>Chelativorans</taxon>
    </lineage>
</organism>
<keyword evidence="2" id="KW-0233">DNA recombination</keyword>
<dbReference type="InterPro" id="IPR011010">
    <property type="entry name" value="DNA_brk_join_enz"/>
</dbReference>
<name>A0ABT2LPB6_9HYPH</name>
<evidence type="ECO:0000256" key="1">
    <source>
        <dbReference type="ARBA" id="ARBA00022908"/>
    </source>
</evidence>
<dbReference type="EMBL" id="JAOCZP010000003">
    <property type="protein sequence ID" value="MCT7375899.1"/>
    <property type="molecule type" value="Genomic_DNA"/>
</dbReference>
<dbReference type="InterPro" id="IPR050090">
    <property type="entry name" value="Tyrosine_recombinase_XerCD"/>
</dbReference>
<proteinExistence type="predicted"/>
<gene>
    <name evidence="5" type="ORF">N5A92_12745</name>
</gene>
<dbReference type="PANTHER" id="PTHR30349">
    <property type="entry name" value="PHAGE INTEGRASE-RELATED"/>
    <property type="match status" value="1"/>
</dbReference>
<evidence type="ECO:0000256" key="3">
    <source>
        <dbReference type="SAM" id="MobiDB-lite"/>
    </source>
</evidence>
<dbReference type="Proteomes" id="UP001320831">
    <property type="component" value="Unassembled WGS sequence"/>
</dbReference>
<dbReference type="InterPro" id="IPR013762">
    <property type="entry name" value="Integrase-like_cat_sf"/>
</dbReference>
<sequence>MDAERYLEWLQENIGKHTLLSKIDDAEVARLVAKRRGERKYSSATINRSVCEPLRAILNRARKTWKQDVQDIEWKQHLLKEPQERIREATEEEEAKLTSALRGDYAPAFWFAILSGCRRAEIVGLTWNNINFFNRNITVLGKGNRLRTIPMTKALYALLKAEHGKHVEHVFTYVAKMPRKDAGTVRPITMEGFKTEWRRARRRSGVVNFRFHDSRPTAATRLVRRTGNLKLAQKLLGHSDLKTTSRYAHVTDDDLRAGMEAATPTENPVKQGDEADKNKKNKGNSV</sequence>
<evidence type="ECO:0000259" key="4">
    <source>
        <dbReference type="PROSITE" id="PS51898"/>
    </source>
</evidence>
<dbReference type="InterPro" id="IPR002104">
    <property type="entry name" value="Integrase_catalytic"/>
</dbReference>
<evidence type="ECO:0000256" key="2">
    <source>
        <dbReference type="ARBA" id="ARBA00023172"/>
    </source>
</evidence>
<reference evidence="5 6" key="1">
    <citation type="submission" date="2022-09" db="EMBL/GenBank/DDBJ databases">
        <title>Chelativorans salina sp. nov., a novel slightly halophilic bacterium isolated from a saline lake sediment enrichment.</title>
        <authorList>
            <person name="Gao L."/>
            <person name="Fang B.-Z."/>
            <person name="Li W.-J."/>
        </authorList>
    </citation>
    <scope>NUCLEOTIDE SEQUENCE [LARGE SCALE GENOMIC DNA]</scope>
    <source>
        <strain evidence="5 6">EGI FJ00035</strain>
    </source>
</reference>
<dbReference type="PANTHER" id="PTHR30349:SF64">
    <property type="entry name" value="PROPHAGE INTEGRASE INTD-RELATED"/>
    <property type="match status" value="1"/>
</dbReference>
<dbReference type="Pfam" id="PF00589">
    <property type="entry name" value="Phage_integrase"/>
    <property type="match status" value="1"/>
</dbReference>
<evidence type="ECO:0000313" key="5">
    <source>
        <dbReference type="EMBL" id="MCT7375899.1"/>
    </source>
</evidence>
<dbReference type="SUPFAM" id="SSF56349">
    <property type="entry name" value="DNA breaking-rejoining enzymes"/>
    <property type="match status" value="1"/>
</dbReference>
<dbReference type="CDD" id="cd00796">
    <property type="entry name" value="INT_Rci_Hp1_C"/>
    <property type="match status" value="1"/>
</dbReference>
<dbReference type="PROSITE" id="PS51898">
    <property type="entry name" value="TYR_RECOMBINASE"/>
    <property type="match status" value="1"/>
</dbReference>
<comment type="caution">
    <text evidence="5">The sequence shown here is derived from an EMBL/GenBank/DDBJ whole genome shotgun (WGS) entry which is preliminary data.</text>
</comment>
<evidence type="ECO:0000313" key="6">
    <source>
        <dbReference type="Proteomes" id="UP001320831"/>
    </source>
</evidence>
<keyword evidence="1" id="KW-0229">DNA integration</keyword>
<feature type="domain" description="Tyr recombinase" evidence="4">
    <location>
        <begin position="84"/>
        <end position="260"/>
    </location>
</feature>
<feature type="region of interest" description="Disordered" evidence="3">
    <location>
        <begin position="257"/>
        <end position="286"/>
    </location>
</feature>
<keyword evidence="6" id="KW-1185">Reference proteome</keyword>
<protein>
    <submittedName>
        <fullName evidence="5">Site-specific integrase</fullName>
    </submittedName>
</protein>
<accession>A0ABT2LPB6</accession>
<dbReference type="Gene3D" id="1.10.443.10">
    <property type="entry name" value="Intergrase catalytic core"/>
    <property type="match status" value="1"/>
</dbReference>